<sequence>VPARPDTRGCSAAAYEKGVKGQKYPRQRALSNLNVNGAPRASGSTAYEEEEYTGEDAVEINAVEIGEDDFVPPPPPPPEPKDEDEKRTGGNKKKWLIGGGVLAAALAVSLGLGLGLKKSGSNNDASGASDGKETSATDLDNVLDTDLETDLDTDLIGMNSTGATAASTDELINNSTVEVIDTTEAAAAEDSTETADASTTVPPTTVNEIIELPNVTPSPTPSPVATVVTDLLYDVVIIGAGWAGLRAADTLIENGVTNIIVLEANDYIGGRAKSINQDGTVNALNTGASNIPMDAGCAWLYNDNSRMETYFTNEGWVDTSLPLNTATPLAVGELYRQSRDGEGNLVAEPVEGSLDYINDVWGQFLSYRENNDVEGKSYQETIDDFLAESDLPQESKQLINLVEGILEIEYTSDSKNIDASEVEFFPEGQTSSLYYLSTPGLGYGNQAAKFAEPFADKIKLNAKVVQVDSSAGGNTSPYIEYIDQGVPTRVQAKTVMVTASLGALKNGIIEFLPELPDYKQEVIDNMSFGILNKVMMVRAYPLLFPPCLCMSPSSQL</sequence>
<dbReference type="Proteomes" id="UP000266841">
    <property type="component" value="Unassembled WGS sequence"/>
</dbReference>
<feature type="compositionally biased region" description="Basic and acidic residues" evidence="1">
    <location>
        <begin position="79"/>
        <end position="88"/>
    </location>
</feature>
<feature type="domain" description="Amine oxidase" evidence="3">
    <location>
        <begin position="243"/>
        <end position="536"/>
    </location>
</feature>
<feature type="non-terminal residue" evidence="4">
    <location>
        <position position="1"/>
    </location>
</feature>
<dbReference type="OrthoDB" id="115406at2759"/>
<name>K0QZD7_THAOC</name>
<comment type="caution">
    <text evidence="4">The sequence shown here is derived from an EMBL/GenBank/DDBJ whole genome shotgun (WGS) entry which is preliminary data.</text>
</comment>
<feature type="transmembrane region" description="Helical" evidence="2">
    <location>
        <begin position="95"/>
        <end position="116"/>
    </location>
</feature>
<keyword evidence="5" id="KW-1185">Reference proteome</keyword>
<dbReference type="InterPro" id="IPR036188">
    <property type="entry name" value="FAD/NAD-bd_sf"/>
</dbReference>
<feature type="region of interest" description="Disordered" evidence="1">
    <location>
        <begin position="118"/>
        <end position="143"/>
    </location>
</feature>
<evidence type="ECO:0000256" key="1">
    <source>
        <dbReference type="SAM" id="MobiDB-lite"/>
    </source>
</evidence>
<evidence type="ECO:0000313" key="5">
    <source>
        <dbReference type="Proteomes" id="UP000266841"/>
    </source>
</evidence>
<protein>
    <recommendedName>
        <fullName evidence="3">Amine oxidase domain-containing protein</fullName>
    </recommendedName>
</protein>
<dbReference type="Pfam" id="PF01593">
    <property type="entry name" value="Amino_oxidase"/>
    <property type="match status" value="1"/>
</dbReference>
<dbReference type="GO" id="GO:0016491">
    <property type="term" value="F:oxidoreductase activity"/>
    <property type="evidence" value="ECO:0007669"/>
    <property type="project" value="InterPro"/>
</dbReference>
<dbReference type="InterPro" id="IPR002937">
    <property type="entry name" value="Amino_oxidase"/>
</dbReference>
<evidence type="ECO:0000259" key="3">
    <source>
        <dbReference type="Pfam" id="PF01593"/>
    </source>
</evidence>
<reference evidence="4 5" key="1">
    <citation type="journal article" date="2012" name="Genome Biol.">
        <title>Genome and low-iron response of an oceanic diatom adapted to chronic iron limitation.</title>
        <authorList>
            <person name="Lommer M."/>
            <person name="Specht M."/>
            <person name="Roy A.S."/>
            <person name="Kraemer L."/>
            <person name="Andreson R."/>
            <person name="Gutowska M.A."/>
            <person name="Wolf J."/>
            <person name="Bergner S.V."/>
            <person name="Schilhabel M.B."/>
            <person name="Klostermeier U.C."/>
            <person name="Beiko R.G."/>
            <person name="Rosenstiel P."/>
            <person name="Hippler M."/>
            <person name="Laroche J."/>
        </authorList>
    </citation>
    <scope>NUCLEOTIDE SEQUENCE [LARGE SCALE GENOMIC DNA]</scope>
    <source>
        <strain evidence="4 5">CCMP1005</strain>
    </source>
</reference>
<dbReference type="eggNOG" id="KOG0029">
    <property type="taxonomic scope" value="Eukaryota"/>
</dbReference>
<gene>
    <name evidence="4" type="ORF">THAOC_36440</name>
</gene>
<dbReference type="EMBL" id="AGNL01048982">
    <property type="protein sequence ID" value="EJK44978.1"/>
    <property type="molecule type" value="Genomic_DNA"/>
</dbReference>
<proteinExistence type="predicted"/>
<organism evidence="4 5">
    <name type="scientific">Thalassiosira oceanica</name>
    <name type="common">Marine diatom</name>
    <dbReference type="NCBI Taxonomy" id="159749"/>
    <lineage>
        <taxon>Eukaryota</taxon>
        <taxon>Sar</taxon>
        <taxon>Stramenopiles</taxon>
        <taxon>Ochrophyta</taxon>
        <taxon>Bacillariophyta</taxon>
        <taxon>Coscinodiscophyceae</taxon>
        <taxon>Thalassiosirophycidae</taxon>
        <taxon>Thalassiosirales</taxon>
        <taxon>Thalassiosiraceae</taxon>
        <taxon>Thalassiosira</taxon>
    </lineage>
</organism>
<feature type="compositionally biased region" description="Acidic residues" evidence="1">
    <location>
        <begin position="47"/>
        <end position="58"/>
    </location>
</feature>
<dbReference type="AlphaFoldDB" id="K0QZD7"/>
<feature type="region of interest" description="Disordered" evidence="1">
    <location>
        <begin position="1"/>
        <end position="93"/>
    </location>
</feature>
<dbReference type="SUPFAM" id="SSF51905">
    <property type="entry name" value="FAD/NAD(P)-binding domain"/>
    <property type="match status" value="1"/>
</dbReference>
<dbReference type="PANTHER" id="PTHR10742">
    <property type="entry name" value="FLAVIN MONOAMINE OXIDASE"/>
    <property type="match status" value="1"/>
</dbReference>
<evidence type="ECO:0000256" key="2">
    <source>
        <dbReference type="SAM" id="Phobius"/>
    </source>
</evidence>
<keyword evidence="2" id="KW-1133">Transmembrane helix</keyword>
<dbReference type="InterPro" id="IPR050281">
    <property type="entry name" value="Flavin_monoamine_oxidase"/>
</dbReference>
<dbReference type="PANTHER" id="PTHR10742:SF410">
    <property type="entry name" value="LYSINE-SPECIFIC HISTONE DEMETHYLASE 2"/>
    <property type="match status" value="1"/>
</dbReference>
<keyword evidence="2" id="KW-0812">Transmembrane</keyword>
<evidence type="ECO:0000313" key="4">
    <source>
        <dbReference type="EMBL" id="EJK44978.1"/>
    </source>
</evidence>
<dbReference type="Gene3D" id="3.50.50.60">
    <property type="entry name" value="FAD/NAD(P)-binding domain"/>
    <property type="match status" value="2"/>
</dbReference>
<accession>K0QZD7</accession>
<keyword evidence="2" id="KW-0472">Membrane</keyword>